<name>A0A182EDM2_ONCOC</name>
<accession>A0A182EDM2</accession>
<dbReference type="OrthoDB" id="5874993at2759"/>
<evidence type="ECO:0000313" key="4">
    <source>
        <dbReference type="WBParaSite" id="nOo.2.0.1.t06173-RA"/>
    </source>
</evidence>
<feature type="compositionally biased region" description="Low complexity" evidence="1">
    <location>
        <begin position="229"/>
        <end position="244"/>
    </location>
</feature>
<keyword evidence="3" id="KW-1185">Reference proteome</keyword>
<gene>
    <name evidence="2" type="ORF">NOO_LOCUS6173</name>
</gene>
<feature type="region of interest" description="Disordered" evidence="1">
    <location>
        <begin position="195"/>
        <end position="255"/>
    </location>
</feature>
<evidence type="ECO:0000313" key="2">
    <source>
        <dbReference type="EMBL" id="VDK81311.1"/>
    </source>
</evidence>
<protein>
    <submittedName>
        <fullName evidence="4">Rab-like protein 6</fullName>
    </submittedName>
</protein>
<organism evidence="4">
    <name type="scientific">Onchocerca ochengi</name>
    <name type="common">Filarial nematode worm</name>
    <dbReference type="NCBI Taxonomy" id="42157"/>
    <lineage>
        <taxon>Eukaryota</taxon>
        <taxon>Metazoa</taxon>
        <taxon>Ecdysozoa</taxon>
        <taxon>Nematoda</taxon>
        <taxon>Chromadorea</taxon>
        <taxon>Rhabditida</taxon>
        <taxon>Spirurina</taxon>
        <taxon>Spiruromorpha</taxon>
        <taxon>Filarioidea</taxon>
        <taxon>Onchocercidae</taxon>
        <taxon>Onchocerca</taxon>
    </lineage>
</organism>
<evidence type="ECO:0000313" key="3">
    <source>
        <dbReference type="Proteomes" id="UP000271087"/>
    </source>
</evidence>
<dbReference type="EMBL" id="UYRW01001845">
    <property type="protein sequence ID" value="VDK81311.1"/>
    <property type="molecule type" value="Genomic_DNA"/>
</dbReference>
<dbReference type="WBParaSite" id="nOo.2.0.1.t06173-RA">
    <property type="protein sequence ID" value="nOo.2.0.1.t06173-RA"/>
    <property type="gene ID" value="nOo.2.0.1.g06173"/>
</dbReference>
<feature type="compositionally biased region" description="Basic and acidic residues" evidence="1">
    <location>
        <begin position="195"/>
        <end position="207"/>
    </location>
</feature>
<sequence length="1187" mass="133176">MNRSYTLQVIRSLLFNYYGSDAQFVIQSYSIPEKTRISDFCDAACTMRHIDQIDQEATFIAENPNQTDAIWQYYHYSLGKKPSLYILFVADRASYKNDAMFEKDMKDSSKVLEETKLINKTETVLIDGADAAQYFMYDSIISNGRSASEIANLINDRLISYYKNDDELNAVTADSSQFITPSITGKITLMSITDEKEGEEKSNEIDIQKTPSEESVESTTIFRHDTGAKKQATKISSTSSTAKSNEAIDDESSSIKDITQTSFDNNDSRINSNQRMELRNEKEDFIIERKNMFIRLPTGNDNDDSDILDDRDHVSTEATSILPFQWIGKNDSFEKVDDKSIKKMHKSMNTSTQLNPPPTDQIDDEIVGIRSSEHSEGKHDMLSGKSRSQENVTNTDSFAVHITVSPKFHTNDTVQESKISEILDKLSNNVSSTMIITSMIDDETTVDAEAVMSWELDKNVSSTTDFPEKKMAKHKQLTNSEQSSIIPELDIDDFAYSLEDLIPTTTSTNLDNLINFRKNLTLLLSKNNGSMKKNDELDSSFAQTNDEEIVETKENETELKANTISESMQRISTSRSDNYSNKKIKTNHRSSHILNLTETESSITPMDDETSTFEVSEIISKDLSDARSSKTTMNPDILETLQNDIVSTTSNENIGQFALEKSNSFFATDLLAILTKSSPDLSETLTGTSLSTSDKELLMTTGEPWLIDTSQTADKIFENSELSTFPATMSSDDTIDVVGLISDTNQRLINDSGSSNMPSATLITSSTIDEIITGDSFTIKSQTLLNHEISDSFDQSTESSNLNLENFIKFAETSMIKPENAIEAVKEIENITTFMDFEAKTTASTGIPMAVFNITIPSSLFDPKFLRAINRTNKDYNYLLMDEVNYPEDNEEDLSKIDFNVDNQATVLDDANETNNDFYSDHDNFLSVTDDTTLEYKFNLANLALTNMHEMNFQPKIEAEPIFNKQTNIVNNRDRNTEDRHRIISSKDNASLLILTKGAIPISPLDKTQISMLSQDFAEFKIKTDDAISDNQESTTDKSKTDVTVSQIINATKFDFTAGIRDESSSTQISAIHEVAIARANAENQRKILSLKHISTTPIPEVEEINRNHRKIVHQTFTKDSDSQSETDVTTAGNSTNEESLSITRVNNNNNIANATNNTDKVSQFLSTEVKNSSSRQKSINEFLTWK</sequence>
<reference evidence="4" key="1">
    <citation type="submission" date="2016-06" db="UniProtKB">
        <authorList>
            <consortium name="WormBaseParasite"/>
        </authorList>
    </citation>
    <scope>IDENTIFICATION</scope>
</reference>
<reference evidence="2 3" key="2">
    <citation type="submission" date="2018-08" db="EMBL/GenBank/DDBJ databases">
        <authorList>
            <person name="Laetsch R D."/>
            <person name="Stevens L."/>
            <person name="Kumar S."/>
            <person name="Blaxter L. M."/>
        </authorList>
    </citation>
    <scope>NUCLEOTIDE SEQUENCE [LARGE SCALE GENOMIC DNA]</scope>
</reference>
<feature type="region of interest" description="Disordered" evidence="1">
    <location>
        <begin position="372"/>
        <end position="392"/>
    </location>
</feature>
<dbReference type="AlphaFoldDB" id="A0A182EDM2"/>
<feature type="compositionally biased region" description="Polar residues" evidence="1">
    <location>
        <begin position="1124"/>
        <end position="1139"/>
    </location>
</feature>
<dbReference type="Proteomes" id="UP000271087">
    <property type="component" value="Unassembled WGS sequence"/>
</dbReference>
<evidence type="ECO:0000256" key="1">
    <source>
        <dbReference type="SAM" id="MobiDB-lite"/>
    </source>
</evidence>
<feature type="compositionally biased region" description="Basic and acidic residues" evidence="1">
    <location>
        <begin position="372"/>
        <end position="382"/>
    </location>
</feature>
<proteinExistence type="predicted"/>
<dbReference type="STRING" id="42157.A0A182EDM2"/>
<feature type="region of interest" description="Disordered" evidence="1">
    <location>
        <begin position="1117"/>
        <end position="1139"/>
    </location>
</feature>